<gene>
    <name evidence="1" type="primary">TBLA0A00460</name>
    <name evidence="1" type="ORF">TBLA_0A00460</name>
</gene>
<dbReference type="FunCoup" id="I2GUP4">
    <property type="interactions" value="30"/>
</dbReference>
<dbReference type="GeneID" id="14493685"/>
<protein>
    <recommendedName>
        <fullName evidence="3">Ornithine decarboxylase antizyme</fullName>
    </recommendedName>
</protein>
<dbReference type="InParanoid" id="I2GUP4"/>
<sequence>MDIENYKSDYINKKESRLINSLLISNEYLKEIIASSDIKGISYNFPIQNLIKNKNKRLHNGYGLDNIDDDQFFIYSLNTSGFLDWHADMHDDITPHNDRSVTDSTELDQHIQNYWDIIQNTECQFLSNSQHFNPENTINVSPQKIMKLFQRDTVSKIGSLLNNKKLDLQTIKGLLNYSSTSWKNPCFNYSIIYLPEYFNDSLLYAKYDSTYNHVILPIISNDKQIAFNSIINNLKNWLLCLLELTSSSNYNLKFLRLYINRNSDKYLIMTLLRNINWINGKLIPNENNLNWLSSPENSNNIHNNTNNNDNALAYNDENFIILEFEC</sequence>
<accession>I2GUP4</accession>
<dbReference type="eggNOG" id="ENOG502RZPH">
    <property type="taxonomic scope" value="Eukaryota"/>
</dbReference>
<dbReference type="AlphaFoldDB" id="I2GUP4"/>
<keyword evidence="2" id="KW-1185">Reference proteome</keyword>
<organism evidence="1 2">
    <name type="scientific">Henningerozyma blattae (strain ATCC 34711 / CBS 6284 / DSM 70876 / NBRC 10599 / NRRL Y-10934 / UCD 77-7)</name>
    <name type="common">Yeast</name>
    <name type="synonym">Tetrapisispora blattae</name>
    <dbReference type="NCBI Taxonomy" id="1071380"/>
    <lineage>
        <taxon>Eukaryota</taxon>
        <taxon>Fungi</taxon>
        <taxon>Dikarya</taxon>
        <taxon>Ascomycota</taxon>
        <taxon>Saccharomycotina</taxon>
        <taxon>Saccharomycetes</taxon>
        <taxon>Saccharomycetales</taxon>
        <taxon>Saccharomycetaceae</taxon>
        <taxon>Henningerozyma</taxon>
    </lineage>
</organism>
<proteinExistence type="predicted"/>
<evidence type="ECO:0000313" key="2">
    <source>
        <dbReference type="Proteomes" id="UP000002866"/>
    </source>
</evidence>
<evidence type="ECO:0008006" key="3">
    <source>
        <dbReference type="Google" id="ProtNLM"/>
    </source>
</evidence>
<dbReference type="RefSeq" id="XP_004177365.1">
    <property type="nucleotide sequence ID" value="XM_004177317.1"/>
</dbReference>
<dbReference type="EMBL" id="HE806316">
    <property type="protein sequence ID" value="CCH57846.1"/>
    <property type="molecule type" value="Genomic_DNA"/>
</dbReference>
<dbReference type="KEGG" id="tbl:TBLA_0A00460"/>
<name>I2GUP4_HENB6</name>
<dbReference type="OrthoDB" id="4033519at2759"/>
<reference evidence="1 2" key="1">
    <citation type="journal article" date="2011" name="Proc. Natl. Acad. Sci. U.S.A.">
        <title>Evolutionary erosion of yeast sex chromosomes by mating-type switching accidents.</title>
        <authorList>
            <person name="Gordon J.L."/>
            <person name="Armisen D."/>
            <person name="Proux-Wera E."/>
            <person name="Oheigeartaigh S.S."/>
            <person name="Byrne K.P."/>
            <person name="Wolfe K.H."/>
        </authorList>
    </citation>
    <scope>NUCLEOTIDE SEQUENCE [LARGE SCALE GENOMIC DNA]</scope>
    <source>
        <strain evidence="2">ATCC 34711 / CBS 6284 / DSM 70876 / NBRC 10599 / NRRL Y-10934 / UCD 77-7</strain>
    </source>
</reference>
<dbReference type="HOGENOM" id="CLU_087076_0_0_1"/>
<evidence type="ECO:0000313" key="1">
    <source>
        <dbReference type="EMBL" id="CCH57846.1"/>
    </source>
</evidence>
<dbReference type="Proteomes" id="UP000002866">
    <property type="component" value="Chromosome 1"/>
</dbReference>